<dbReference type="Gene3D" id="3.40.30.10">
    <property type="entry name" value="Glutaredoxin"/>
    <property type="match status" value="1"/>
</dbReference>
<accession>A0AAN8JP15</accession>
<dbReference type="SUPFAM" id="SSF52833">
    <property type="entry name" value="Thioredoxin-like"/>
    <property type="match status" value="1"/>
</dbReference>
<dbReference type="EMBL" id="JAZGQO010000008">
    <property type="protein sequence ID" value="KAK6179781.1"/>
    <property type="molecule type" value="Genomic_DNA"/>
</dbReference>
<evidence type="ECO:0000256" key="1">
    <source>
        <dbReference type="RuleBase" id="RU000676"/>
    </source>
</evidence>
<protein>
    <recommendedName>
        <fullName evidence="1">Iodothyronine deiodinase</fullName>
    </recommendedName>
</protein>
<name>A0AAN8JP15_PATCE</name>
<dbReference type="GO" id="GO:0042446">
    <property type="term" value="P:hormone biosynthetic process"/>
    <property type="evidence" value="ECO:0007669"/>
    <property type="project" value="UniProtKB-KW"/>
</dbReference>
<dbReference type="AlphaFoldDB" id="A0AAN8JP15"/>
<dbReference type="PANTHER" id="PTHR11781">
    <property type="entry name" value="IODOTHYRONINE DEIODINASE"/>
    <property type="match status" value="1"/>
</dbReference>
<keyword evidence="1" id="KW-0893">Thyroid hormones biosynthesis</keyword>
<evidence type="ECO:0000313" key="3">
    <source>
        <dbReference type="Proteomes" id="UP001347796"/>
    </source>
</evidence>
<comment type="caution">
    <text evidence="2">The sequence shown here is derived from an EMBL/GenBank/DDBJ whole genome shotgun (WGS) entry which is preliminary data.</text>
</comment>
<comment type="similarity">
    <text evidence="1">Belongs to the iodothyronine deiodinase family.</text>
</comment>
<dbReference type="InterPro" id="IPR036249">
    <property type="entry name" value="Thioredoxin-like_sf"/>
</dbReference>
<dbReference type="Proteomes" id="UP001347796">
    <property type="component" value="Unassembled WGS sequence"/>
</dbReference>
<dbReference type="Pfam" id="PF00837">
    <property type="entry name" value="T4_deiodinase"/>
    <property type="match status" value="1"/>
</dbReference>
<reference evidence="2 3" key="1">
    <citation type="submission" date="2024-01" db="EMBL/GenBank/DDBJ databases">
        <title>The genome of the rayed Mediterranean limpet Patella caerulea (Linnaeus, 1758).</title>
        <authorList>
            <person name="Anh-Thu Weber A."/>
            <person name="Halstead-Nussloch G."/>
        </authorList>
    </citation>
    <scope>NUCLEOTIDE SEQUENCE [LARGE SCALE GENOMIC DNA]</scope>
    <source>
        <strain evidence="2">AATW-2023a</strain>
        <tissue evidence="2">Whole specimen</tissue>
    </source>
</reference>
<evidence type="ECO:0000313" key="2">
    <source>
        <dbReference type="EMBL" id="KAK6179781.1"/>
    </source>
</evidence>
<dbReference type="GO" id="GO:0004800">
    <property type="term" value="F:thyroxine 5'-deiodinase activity"/>
    <property type="evidence" value="ECO:0007669"/>
    <property type="project" value="InterPro"/>
</dbReference>
<keyword evidence="3" id="KW-1185">Reference proteome</keyword>
<dbReference type="PANTHER" id="PTHR11781:SF22">
    <property type="entry name" value="TYPE I IODOTHYRONINE DEIODINASE"/>
    <property type="match status" value="1"/>
</dbReference>
<sequence>MEELNSAFQEFGASVDFLLVYIQEAHATDGWVIPGNDFSYEQHKDIKDRIQAAKDYKEHYNLQFPVVVDDMDNESTKAFDANPVRIIMVRNGTFRFASIFNPPKNDYIISDEIRKLVP</sequence>
<dbReference type="InterPro" id="IPR000643">
    <property type="entry name" value="Iodothyronine_deiodinase"/>
</dbReference>
<proteinExistence type="inferred from homology"/>
<comment type="function">
    <text evidence="1">Responsible for the deiodination of T4 (3,5,3',5'-tetraiodothyronine).</text>
</comment>
<gene>
    <name evidence="2" type="ORF">SNE40_012063</name>
</gene>
<organism evidence="2 3">
    <name type="scientific">Patella caerulea</name>
    <name type="common">Rayed Mediterranean limpet</name>
    <dbReference type="NCBI Taxonomy" id="87958"/>
    <lineage>
        <taxon>Eukaryota</taxon>
        <taxon>Metazoa</taxon>
        <taxon>Spiralia</taxon>
        <taxon>Lophotrochozoa</taxon>
        <taxon>Mollusca</taxon>
        <taxon>Gastropoda</taxon>
        <taxon>Patellogastropoda</taxon>
        <taxon>Patelloidea</taxon>
        <taxon>Patellidae</taxon>
        <taxon>Patella</taxon>
    </lineage>
</organism>
<keyword evidence="1" id="KW-0560">Oxidoreductase</keyword>
<keyword evidence="1" id="KW-0712">Selenocysteine</keyword>